<keyword evidence="4" id="KW-1185">Reference proteome</keyword>
<reference evidence="3" key="2">
    <citation type="submission" date="2021-03" db="UniProtKB">
        <authorList>
            <consortium name="EnsemblPlants"/>
        </authorList>
    </citation>
    <scope>IDENTIFICATION</scope>
</reference>
<evidence type="ECO:0000256" key="1">
    <source>
        <dbReference type="SAM" id="Phobius"/>
    </source>
</evidence>
<dbReference type="AlphaFoldDB" id="A0A803QZ16"/>
<protein>
    <recommendedName>
        <fullName evidence="5">Secreted peptide</fullName>
    </recommendedName>
</protein>
<keyword evidence="1" id="KW-1133">Transmembrane helix</keyword>
<sequence length="62" mass="7446">MFMLALPILLVSQSMLLISTPTLGRPYDRFCSWRTWLPFLPLYFLHFHFHAMIICVAQIQYR</sequence>
<dbReference type="EnsemblPlants" id="novel_model_3103_5bd9a17a.2.5bd9b137">
    <property type="protein sequence ID" value="cds.novel_model_3103_5bd9a17a.2.5bd9b137"/>
    <property type="gene ID" value="novel_gene_1655_5bd9a17a"/>
</dbReference>
<keyword evidence="1" id="KW-0812">Transmembrane</keyword>
<evidence type="ECO:0000313" key="4">
    <source>
        <dbReference type="Proteomes" id="UP000596661"/>
    </source>
</evidence>
<feature type="signal peptide" evidence="2">
    <location>
        <begin position="1"/>
        <end position="24"/>
    </location>
</feature>
<evidence type="ECO:0000313" key="3">
    <source>
        <dbReference type="EnsemblPlants" id="cds.novel_model_3103_5bd9a17a.2.5bd9b137"/>
    </source>
</evidence>
<accession>A0A803QZ16</accession>
<organism evidence="3 4">
    <name type="scientific">Cannabis sativa</name>
    <name type="common">Hemp</name>
    <name type="synonym">Marijuana</name>
    <dbReference type="NCBI Taxonomy" id="3483"/>
    <lineage>
        <taxon>Eukaryota</taxon>
        <taxon>Viridiplantae</taxon>
        <taxon>Streptophyta</taxon>
        <taxon>Embryophyta</taxon>
        <taxon>Tracheophyta</taxon>
        <taxon>Spermatophyta</taxon>
        <taxon>Magnoliopsida</taxon>
        <taxon>eudicotyledons</taxon>
        <taxon>Gunneridae</taxon>
        <taxon>Pentapetalae</taxon>
        <taxon>rosids</taxon>
        <taxon>fabids</taxon>
        <taxon>Rosales</taxon>
        <taxon>Cannabaceae</taxon>
        <taxon>Cannabis</taxon>
    </lineage>
</organism>
<dbReference type="Gramene" id="novel_model_3103_5bd9a17a.2.5bd9b137">
    <property type="protein sequence ID" value="cds.novel_model_3103_5bd9a17a.2.5bd9b137"/>
    <property type="gene ID" value="novel_gene_1655_5bd9a17a"/>
</dbReference>
<feature type="chain" id="PRO_5031067170" description="Secreted peptide" evidence="2">
    <location>
        <begin position="25"/>
        <end position="62"/>
    </location>
</feature>
<keyword evidence="2" id="KW-0732">Signal</keyword>
<gene>
    <name evidence="3" type="primary">LOC115713056</name>
</gene>
<feature type="transmembrane region" description="Helical" evidence="1">
    <location>
        <begin position="40"/>
        <end position="59"/>
    </location>
</feature>
<dbReference type="EMBL" id="UZAU01000369">
    <property type="status" value="NOT_ANNOTATED_CDS"/>
    <property type="molecule type" value="Genomic_DNA"/>
</dbReference>
<name>A0A803QZ16_CANSA</name>
<evidence type="ECO:0000256" key="2">
    <source>
        <dbReference type="SAM" id="SignalP"/>
    </source>
</evidence>
<reference evidence="3" key="1">
    <citation type="submission" date="2018-11" db="EMBL/GenBank/DDBJ databases">
        <authorList>
            <person name="Grassa J C."/>
        </authorList>
    </citation>
    <scope>NUCLEOTIDE SEQUENCE [LARGE SCALE GENOMIC DNA]</scope>
</reference>
<evidence type="ECO:0008006" key="5">
    <source>
        <dbReference type="Google" id="ProtNLM"/>
    </source>
</evidence>
<keyword evidence="1" id="KW-0472">Membrane</keyword>
<proteinExistence type="predicted"/>
<dbReference type="Proteomes" id="UP000596661">
    <property type="component" value="Chromosome 4"/>
</dbReference>